<evidence type="ECO:0000313" key="1">
    <source>
        <dbReference type="EMBL" id="KAF5371561.1"/>
    </source>
</evidence>
<proteinExistence type="predicted"/>
<dbReference type="EMBL" id="JAACJN010000115">
    <property type="protein sequence ID" value="KAF5371561.1"/>
    <property type="molecule type" value="Genomic_DNA"/>
</dbReference>
<protein>
    <recommendedName>
        <fullName evidence="3">Lectin</fullName>
    </recommendedName>
</protein>
<dbReference type="Gene3D" id="2.80.10.50">
    <property type="match status" value="1"/>
</dbReference>
<comment type="caution">
    <text evidence="1">The sequence shown here is derived from an EMBL/GenBank/DDBJ whole genome shotgun (WGS) entry which is preliminary data.</text>
</comment>
<dbReference type="OrthoDB" id="3078252at2759"/>
<reference evidence="1 2" key="1">
    <citation type="journal article" date="2020" name="ISME J.">
        <title>Uncovering the hidden diversity of litter-decomposition mechanisms in mushroom-forming fungi.</title>
        <authorList>
            <person name="Floudas D."/>
            <person name="Bentzer J."/>
            <person name="Ahren D."/>
            <person name="Johansson T."/>
            <person name="Persson P."/>
            <person name="Tunlid A."/>
        </authorList>
    </citation>
    <scope>NUCLEOTIDE SEQUENCE [LARGE SCALE GENOMIC DNA]</scope>
    <source>
        <strain evidence="1 2">CBS 406.79</strain>
    </source>
</reference>
<sequence length="142" mass="15692">MSFNGKYRIQNVQSGYFLHADKSISSGDTLITSPAPATFDESYAFYIKTVSGGLALFTSSYKSLIAGVGDSVVESAPIVWKRGEQLFQVNSVSPADQIYNIRLTSVDFYWFDDKASGNPYRTVLLREGSNKDQTAWRILPAA</sequence>
<name>A0A8H5GV03_9AGAR</name>
<dbReference type="AlphaFoldDB" id="A0A8H5GV03"/>
<organism evidence="1 2">
    <name type="scientific">Collybiopsis confluens</name>
    <dbReference type="NCBI Taxonomy" id="2823264"/>
    <lineage>
        <taxon>Eukaryota</taxon>
        <taxon>Fungi</taxon>
        <taxon>Dikarya</taxon>
        <taxon>Basidiomycota</taxon>
        <taxon>Agaricomycotina</taxon>
        <taxon>Agaricomycetes</taxon>
        <taxon>Agaricomycetidae</taxon>
        <taxon>Agaricales</taxon>
        <taxon>Marasmiineae</taxon>
        <taxon>Omphalotaceae</taxon>
        <taxon>Collybiopsis</taxon>
    </lineage>
</organism>
<gene>
    <name evidence="1" type="ORF">D9757_010385</name>
</gene>
<dbReference type="Proteomes" id="UP000518752">
    <property type="component" value="Unassembled WGS sequence"/>
</dbReference>
<evidence type="ECO:0008006" key="3">
    <source>
        <dbReference type="Google" id="ProtNLM"/>
    </source>
</evidence>
<keyword evidence="2" id="KW-1185">Reference proteome</keyword>
<evidence type="ECO:0000313" key="2">
    <source>
        <dbReference type="Proteomes" id="UP000518752"/>
    </source>
</evidence>
<accession>A0A8H5GV03</accession>